<sequence length="135" mass="14251">MKNAMIMLALTLVLNGCATVFGNSADITIHSDPVGAEVWLDGKVVGHTPVTIEVPGDSSPYLVVKAPGYQPKTIALKASRNGTTYANVLWGPFYGIANSVDTLSGNVASIEDAKFNVTLEPTSNDEELKKDAANE</sequence>
<accession>A0A395TZS6</accession>
<dbReference type="EMBL" id="MCBA01000067">
    <property type="protein sequence ID" value="RGP89879.1"/>
    <property type="molecule type" value="Genomic_DNA"/>
</dbReference>
<dbReference type="Pfam" id="PF08308">
    <property type="entry name" value="PEGA"/>
    <property type="match status" value="1"/>
</dbReference>
<comment type="caution">
    <text evidence="3">The sequence shown here is derived from an EMBL/GenBank/DDBJ whole genome shotgun (WGS) entry which is preliminary data.</text>
</comment>
<dbReference type="AlphaFoldDB" id="A0A395TZS6"/>
<keyword evidence="1" id="KW-0732">Signal</keyword>
<feature type="signal peptide" evidence="1">
    <location>
        <begin position="1"/>
        <end position="25"/>
    </location>
</feature>
<evidence type="ECO:0000256" key="1">
    <source>
        <dbReference type="SAM" id="SignalP"/>
    </source>
</evidence>
<feature type="chain" id="PRO_5030071436" description="PEGA domain-containing protein" evidence="1">
    <location>
        <begin position="26"/>
        <end position="135"/>
    </location>
</feature>
<dbReference type="InterPro" id="IPR013229">
    <property type="entry name" value="PEGA"/>
</dbReference>
<proteinExistence type="predicted"/>
<reference evidence="3 4" key="1">
    <citation type="journal article" date="2017" name="Emerg. Infect. Dis.">
        <title>Carbapenemase VCC-1-Producing Vibrio cholerae in Coastal Waters of Germany.</title>
        <authorList>
            <person name="Hammerl J.A."/>
            <person name="Jackel C."/>
            <person name="Bortolaia V."/>
            <person name="Schwartz K."/>
            <person name="Bier N."/>
            <person name="Hendriksen R.S."/>
            <person name="Guerra B."/>
            <person name="Strauch E."/>
        </authorList>
    </citation>
    <scope>NUCLEOTIDE SEQUENCE [LARGE SCALE GENOMIC DNA]</scope>
    <source>
        <strain evidence="3 4">VN-2825</strain>
    </source>
</reference>
<dbReference type="Proteomes" id="UP000266701">
    <property type="component" value="Unassembled WGS sequence"/>
</dbReference>
<evidence type="ECO:0000313" key="3">
    <source>
        <dbReference type="EMBL" id="RGP89879.1"/>
    </source>
</evidence>
<gene>
    <name evidence="3" type="ORF">BC353_09980</name>
</gene>
<evidence type="ECO:0000313" key="4">
    <source>
        <dbReference type="Proteomes" id="UP000266701"/>
    </source>
</evidence>
<organism evidence="3 4">
    <name type="scientific">Vibrio cholerae</name>
    <dbReference type="NCBI Taxonomy" id="666"/>
    <lineage>
        <taxon>Bacteria</taxon>
        <taxon>Pseudomonadati</taxon>
        <taxon>Pseudomonadota</taxon>
        <taxon>Gammaproteobacteria</taxon>
        <taxon>Vibrionales</taxon>
        <taxon>Vibrionaceae</taxon>
        <taxon>Vibrio</taxon>
    </lineage>
</organism>
<evidence type="ECO:0000259" key="2">
    <source>
        <dbReference type="Pfam" id="PF08308"/>
    </source>
</evidence>
<protein>
    <recommendedName>
        <fullName evidence="2">PEGA domain-containing protein</fullName>
    </recommendedName>
</protein>
<feature type="domain" description="PEGA" evidence="2">
    <location>
        <begin position="25"/>
        <end position="73"/>
    </location>
</feature>
<name>A0A395TZS6_VIBCL</name>